<dbReference type="InterPro" id="IPR003660">
    <property type="entry name" value="HAMP_dom"/>
</dbReference>
<evidence type="ECO:0000256" key="3">
    <source>
        <dbReference type="ARBA" id="ARBA00034247"/>
    </source>
</evidence>
<evidence type="ECO:0000256" key="1">
    <source>
        <dbReference type="ARBA" id="ARBA00001946"/>
    </source>
</evidence>
<name>A0A0C5VRT4_9GAMM</name>
<dbReference type="GO" id="GO:0005886">
    <property type="term" value="C:plasma membrane"/>
    <property type="evidence" value="ECO:0007669"/>
    <property type="project" value="TreeGrafter"/>
</dbReference>
<dbReference type="KEGG" id="gsn:YC6258_04914"/>
<evidence type="ECO:0000313" key="7">
    <source>
        <dbReference type="EMBL" id="AJQ96946.1"/>
    </source>
</evidence>
<protein>
    <recommendedName>
        <fullName evidence="2">diguanylate cyclase</fullName>
        <ecNumber evidence="2">2.7.7.65</ecNumber>
    </recommendedName>
</protein>
<dbReference type="Pfam" id="PF00990">
    <property type="entry name" value="GGDEF"/>
    <property type="match status" value="1"/>
</dbReference>
<dbReference type="CDD" id="cd06225">
    <property type="entry name" value="HAMP"/>
    <property type="match status" value="1"/>
</dbReference>
<evidence type="ECO:0000259" key="5">
    <source>
        <dbReference type="PROSITE" id="PS50885"/>
    </source>
</evidence>
<dbReference type="SMART" id="SM00304">
    <property type="entry name" value="HAMP"/>
    <property type="match status" value="1"/>
</dbReference>
<dbReference type="SUPFAM" id="SSF55073">
    <property type="entry name" value="Nucleotide cyclase"/>
    <property type="match status" value="1"/>
</dbReference>
<dbReference type="PROSITE" id="PS50885">
    <property type="entry name" value="HAMP"/>
    <property type="match status" value="1"/>
</dbReference>
<keyword evidence="4" id="KW-1133">Transmembrane helix</keyword>
<keyword evidence="8" id="KW-1185">Reference proteome</keyword>
<comment type="cofactor">
    <cofactor evidence="1">
        <name>Mg(2+)</name>
        <dbReference type="ChEBI" id="CHEBI:18420"/>
    </cofactor>
</comment>
<dbReference type="HOGENOM" id="CLU_612327_0_0_6"/>
<keyword evidence="4" id="KW-0812">Transmembrane</keyword>
<dbReference type="STRING" id="1445510.YC6258_04914"/>
<dbReference type="CDD" id="cd01949">
    <property type="entry name" value="GGDEF"/>
    <property type="match status" value="1"/>
</dbReference>
<dbReference type="InterPro" id="IPR050469">
    <property type="entry name" value="Diguanylate_Cyclase"/>
</dbReference>
<dbReference type="PANTHER" id="PTHR45138">
    <property type="entry name" value="REGULATORY COMPONENTS OF SENSORY TRANSDUCTION SYSTEM"/>
    <property type="match status" value="1"/>
</dbReference>
<feature type="domain" description="GGDEF" evidence="6">
    <location>
        <begin position="295"/>
        <end position="427"/>
    </location>
</feature>
<evidence type="ECO:0000256" key="2">
    <source>
        <dbReference type="ARBA" id="ARBA00012528"/>
    </source>
</evidence>
<organism evidence="7 8">
    <name type="scientific">Gynuella sunshinyii YC6258</name>
    <dbReference type="NCBI Taxonomy" id="1445510"/>
    <lineage>
        <taxon>Bacteria</taxon>
        <taxon>Pseudomonadati</taxon>
        <taxon>Pseudomonadota</taxon>
        <taxon>Gammaproteobacteria</taxon>
        <taxon>Oceanospirillales</taxon>
        <taxon>Saccharospirillaceae</taxon>
        <taxon>Gynuella</taxon>
    </lineage>
</organism>
<dbReference type="Proteomes" id="UP000032266">
    <property type="component" value="Chromosome"/>
</dbReference>
<proteinExistence type="predicted"/>
<evidence type="ECO:0000259" key="6">
    <source>
        <dbReference type="PROSITE" id="PS50887"/>
    </source>
</evidence>
<comment type="catalytic activity">
    <reaction evidence="3">
        <text>2 GTP = 3',3'-c-di-GMP + 2 diphosphate</text>
        <dbReference type="Rhea" id="RHEA:24898"/>
        <dbReference type="ChEBI" id="CHEBI:33019"/>
        <dbReference type="ChEBI" id="CHEBI:37565"/>
        <dbReference type="ChEBI" id="CHEBI:58805"/>
        <dbReference type="EC" id="2.7.7.65"/>
    </reaction>
</comment>
<dbReference type="AlphaFoldDB" id="A0A0C5VRT4"/>
<accession>A0A0C5VRT4</accession>
<keyword evidence="4" id="KW-0472">Membrane</keyword>
<dbReference type="SMART" id="SM00267">
    <property type="entry name" value="GGDEF"/>
    <property type="match status" value="1"/>
</dbReference>
<gene>
    <name evidence="7" type="ORF">YC6258_04914</name>
</gene>
<dbReference type="InterPro" id="IPR029787">
    <property type="entry name" value="Nucleotide_cyclase"/>
</dbReference>
<dbReference type="GO" id="GO:0007165">
    <property type="term" value="P:signal transduction"/>
    <property type="evidence" value="ECO:0007669"/>
    <property type="project" value="InterPro"/>
</dbReference>
<dbReference type="InterPro" id="IPR000160">
    <property type="entry name" value="GGDEF_dom"/>
</dbReference>
<dbReference type="SUPFAM" id="SSF158472">
    <property type="entry name" value="HAMP domain-like"/>
    <property type="match status" value="1"/>
</dbReference>
<dbReference type="GO" id="GO:0043709">
    <property type="term" value="P:cell adhesion involved in single-species biofilm formation"/>
    <property type="evidence" value="ECO:0007669"/>
    <property type="project" value="TreeGrafter"/>
</dbReference>
<dbReference type="Pfam" id="PF00672">
    <property type="entry name" value="HAMP"/>
    <property type="match status" value="1"/>
</dbReference>
<dbReference type="GO" id="GO:1902201">
    <property type="term" value="P:negative regulation of bacterial-type flagellum-dependent cell motility"/>
    <property type="evidence" value="ECO:0007669"/>
    <property type="project" value="TreeGrafter"/>
</dbReference>
<feature type="domain" description="HAMP" evidence="5">
    <location>
        <begin position="193"/>
        <end position="245"/>
    </location>
</feature>
<dbReference type="InterPro" id="IPR043128">
    <property type="entry name" value="Rev_trsase/Diguanyl_cyclase"/>
</dbReference>
<evidence type="ECO:0000256" key="4">
    <source>
        <dbReference type="SAM" id="Phobius"/>
    </source>
</evidence>
<dbReference type="EMBL" id="CP007142">
    <property type="protein sequence ID" value="AJQ96946.1"/>
    <property type="molecule type" value="Genomic_DNA"/>
</dbReference>
<dbReference type="GO" id="GO:0052621">
    <property type="term" value="F:diguanylate cyclase activity"/>
    <property type="evidence" value="ECO:0007669"/>
    <property type="project" value="UniProtKB-EC"/>
</dbReference>
<dbReference type="PROSITE" id="PS50887">
    <property type="entry name" value="GGDEF"/>
    <property type="match status" value="1"/>
</dbReference>
<reference evidence="7 8" key="1">
    <citation type="submission" date="2014-01" db="EMBL/GenBank/DDBJ databases">
        <title>Full genme sequencing of cellulolytic bacterium Gynuella sunshinyii YC6258T gen. nov., sp. nov.</title>
        <authorList>
            <person name="Khan H."/>
            <person name="Chung E.J."/>
            <person name="Chung Y.R."/>
        </authorList>
    </citation>
    <scope>NUCLEOTIDE SEQUENCE [LARGE SCALE GENOMIC DNA]</scope>
    <source>
        <strain evidence="7 8">YC6258</strain>
    </source>
</reference>
<sequence>MQKAMNSLKTKLIVALIGSNLLVIILFALITPWKVQQRFIESAKQVHYQNFARMIERYIDQKHSWNTDADAARLARIAQHNRPWPPANDPEARKPGSQPLNGPSFQFALFDPSGRNIIGGKTYQPGEQVDQQTLADADPITINHEVVAYVLPSGTPPLTRTDTTYLNTLKESLLYATGLSLLILIPFGFWEGNKLVRSLKQLTTAVEKMSAGNLEQQVDINTRDETGRLGQAFNNMNTRLVEAYKQLEESHATIVKQAEELKELSIRDSLTGLYNRRFFNEEVDRLHQEALLYQRPFCIVLGDVDHFKKINDRFSHATGDQVLQQVAEILNSSLRDSDVLARYGGEEMVIALPGTTPAAAQELIERIRSRIEHHPWHEIAEQLTVTMSFGICDELDQQHFEHMLVLADEQLYLAKNAGRNQVRCLRLKQLTH</sequence>
<dbReference type="PANTHER" id="PTHR45138:SF9">
    <property type="entry name" value="DIGUANYLATE CYCLASE DGCM-RELATED"/>
    <property type="match status" value="1"/>
</dbReference>
<dbReference type="EC" id="2.7.7.65" evidence="2"/>
<evidence type="ECO:0000313" key="8">
    <source>
        <dbReference type="Proteomes" id="UP000032266"/>
    </source>
</evidence>
<dbReference type="FunFam" id="3.30.70.270:FF:000001">
    <property type="entry name" value="Diguanylate cyclase domain protein"/>
    <property type="match status" value="1"/>
</dbReference>
<dbReference type="Gene3D" id="3.30.70.270">
    <property type="match status" value="1"/>
</dbReference>
<dbReference type="NCBIfam" id="TIGR00254">
    <property type="entry name" value="GGDEF"/>
    <property type="match status" value="1"/>
</dbReference>
<dbReference type="Gene3D" id="6.10.340.10">
    <property type="match status" value="1"/>
</dbReference>
<feature type="transmembrane region" description="Helical" evidence="4">
    <location>
        <begin position="12"/>
        <end position="33"/>
    </location>
</feature>